<dbReference type="Pfam" id="PF00207">
    <property type="entry name" value="A2M"/>
    <property type="match status" value="1"/>
</dbReference>
<comment type="similarity">
    <text evidence="1">Belongs to the protease inhibitor I39 (alpha-2-macroglobulin) family. Bacterial alpha-2-macroglobulin subfamily.</text>
</comment>
<dbReference type="InterPro" id="IPR001599">
    <property type="entry name" value="Macroglobln_a2"/>
</dbReference>
<dbReference type="InterPro" id="IPR041203">
    <property type="entry name" value="Bact_A2M_MG5"/>
</dbReference>
<dbReference type="InterPro" id="IPR008930">
    <property type="entry name" value="Terpenoid_cyclase/PrenylTrfase"/>
</dbReference>
<gene>
    <name evidence="5" type="ORF">ENR15_16525</name>
</gene>
<dbReference type="InterPro" id="IPR011625">
    <property type="entry name" value="A2M_N_BRD"/>
</dbReference>
<evidence type="ECO:0000259" key="4">
    <source>
        <dbReference type="SMART" id="SM01360"/>
    </source>
</evidence>
<dbReference type="Pfam" id="PF01835">
    <property type="entry name" value="MG2"/>
    <property type="match status" value="1"/>
</dbReference>
<dbReference type="GO" id="GO:0004866">
    <property type="term" value="F:endopeptidase inhibitor activity"/>
    <property type="evidence" value="ECO:0007669"/>
    <property type="project" value="InterPro"/>
</dbReference>
<dbReference type="Pfam" id="PF17972">
    <property type="entry name" value="bMG5"/>
    <property type="match status" value="1"/>
</dbReference>
<dbReference type="SMART" id="SM01360">
    <property type="entry name" value="A2M"/>
    <property type="match status" value="1"/>
</dbReference>
<comment type="caution">
    <text evidence="5">The sequence shown here is derived from an EMBL/GenBank/DDBJ whole genome shotgun (WGS) entry which is preliminary data.</text>
</comment>
<dbReference type="Pfam" id="PF17973">
    <property type="entry name" value="bMG10"/>
    <property type="match status" value="1"/>
</dbReference>
<dbReference type="PANTHER" id="PTHR40094:SF1">
    <property type="entry name" value="UBIQUITIN DOMAIN-CONTAINING PROTEIN"/>
    <property type="match status" value="1"/>
</dbReference>
<reference evidence="5" key="1">
    <citation type="journal article" date="2020" name="mSystems">
        <title>Genome- and Community-Level Interaction Insights into Carbon Utilization and Element Cycling Functions of Hydrothermarchaeota in Hydrothermal Sediment.</title>
        <authorList>
            <person name="Zhou Z."/>
            <person name="Liu Y."/>
            <person name="Xu W."/>
            <person name="Pan J."/>
            <person name="Luo Z.H."/>
            <person name="Li M."/>
        </authorList>
    </citation>
    <scope>NUCLEOTIDE SEQUENCE [LARGE SCALE GENOMIC DNA]</scope>
    <source>
        <strain evidence="5">SpSt-374</strain>
    </source>
</reference>
<dbReference type="PROSITE" id="PS51257">
    <property type="entry name" value="PROKAR_LIPOPROTEIN"/>
    <property type="match status" value="1"/>
</dbReference>
<dbReference type="SMART" id="SM01359">
    <property type="entry name" value="A2M_N_2"/>
    <property type="match status" value="1"/>
</dbReference>
<dbReference type="Gene3D" id="2.60.40.1930">
    <property type="match status" value="1"/>
</dbReference>
<evidence type="ECO:0000256" key="2">
    <source>
        <dbReference type="ARBA" id="ARBA00022729"/>
    </source>
</evidence>
<evidence type="ECO:0000256" key="1">
    <source>
        <dbReference type="ARBA" id="ARBA00010556"/>
    </source>
</evidence>
<dbReference type="InterPro" id="IPR051802">
    <property type="entry name" value="YfhM-like"/>
</dbReference>
<feature type="domain" description="Alpha-2-macroglobulin" evidence="4">
    <location>
        <begin position="1201"/>
        <end position="1291"/>
    </location>
</feature>
<keyword evidence="2" id="KW-0732">Signal</keyword>
<proteinExistence type="inferred from homology"/>
<accession>A0A7C3VIX4</accession>
<evidence type="ECO:0000313" key="5">
    <source>
        <dbReference type="EMBL" id="HGG02199.1"/>
    </source>
</evidence>
<dbReference type="InterPro" id="IPR041246">
    <property type="entry name" value="Bact_MG10"/>
</dbReference>
<organism evidence="5">
    <name type="scientific">Planktothricoides sp. SpSt-374</name>
    <dbReference type="NCBI Taxonomy" id="2282167"/>
    <lineage>
        <taxon>Bacteria</taxon>
        <taxon>Bacillati</taxon>
        <taxon>Cyanobacteriota</taxon>
        <taxon>Cyanophyceae</taxon>
        <taxon>Oscillatoriophycideae</taxon>
        <taxon>Oscillatoriales</taxon>
        <taxon>Oscillatoriaceae</taxon>
        <taxon>Planktothricoides</taxon>
    </lineage>
</organism>
<dbReference type="Gene3D" id="2.60.40.3710">
    <property type="match status" value="1"/>
</dbReference>
<dbReference type="SUPFAM" id="SSF48239">
    <property type="entry name" value="Terpenoid cyclases/Protein prenyltransferases"/>
    <property type="match status" value="1"/>
</dbReference>
<sequence>MKYLLALTLVWGIAGCGNPQANLPAQLPPVAALATPQLPNWIEQISPTGDAEPLAQIRIRFKDPLIPVESLEATEQQGKLKQFEIYPPIPGQFRFLTPRMVGFQAEQAIPKASRIQVTLKAGLADLNNHKLDQDLAWTFNTEPIQLTLPKIQANEYAEPEYIETKPELEFTSNVKLDLASLKERVQMIAQGETTGIQVLVKEKNTAGETTPEDEFNPEQRRQTYNFKPQSELKKGTKYRLEFAPGVAPQRGNLPSEMAFTSEVQTYAALQYQGIEAFGQPDASGAYGRFAKGAPMLKFNNQLDADSALANITINPQPKQFPSAIRAYDDSNVISLNPWSLEPTTNYNITIGADLKDKYGQTLGQPVQVQYNTGDVGGEIWAPSGIHIFPATDDLELNINAVNLPEGKYKEAYRRVEPTDLVYYDDAYPSSEGDGLLPNPTGWQSSPIKAQKNQAETIKVPLREKLRGQTGLLAYGVAARTNTYQEEGQQKWREASYYGMVQLTNLGAFVQWFPDAALIRVNHLSDGAAVAGANVEIYRSQLGAKSRPQPQACATGKTDANGTLALSPDAVQKCNPSDKEPPELVVIARENNDWAFTRIRQYSGAYGYGIYSDWNAGESLSRGTIFSDRQLYQPGEKAEFTAVAYYLQNGKLVQDKQASYTLSLEAPDGNKTDLGSRTTNDFGTFSLELPLATNQPLGYYYIRGKSNKGVEITGEFRVAEFKPPNFKVDLNLDKEVAMMGEQVEAKAASSYLFGAPVAAGKVQYYVTRNATDFIPNGWDKFSFGRQWFWPEERPSVTNEVRQEKATLADDGTGSLAVKVDENLPYAMTYRVDAEVTDVSNLAVSNSRSFTALPSDKLIGLKANFVADAGKDFPVEVIVTNPQGQAVTGERVRLELQKMNYTQVTRVVEGSSTPSYQVEYKTVAQTQVKSGDKPQAFNLKAPEAGAYRIRANLAGGKDEATATDLQIWATGDSGVMWGRRSDRENFLEIKLDKDTYQPGETATALIQSPYTEAELYFAVVRDKPLYQSVTKVKGGAPQVSFQVTPEMLPNAAVQAVLVRQGAPLEQLETGSLEHLVQVGFAPFQTSLKDKYLTVAVAPTQAKVAPGTQTTVQLEVKDAAGKPVTGQFTVMVVNEAVLQLTGYRPPDLVQTVYAEQPISTRFSDNRFEVVLAPLSSPLEKGWGFDGGFSAGLGSTRVRTDFQPLAYYNGSVITDANGKATVAFKLPDDLTTWRVLAVATTPDMRFGNGDNTFIASNPMMANPLLPQFVRPGDRFSGGVAITNTTNQEGNLTIQGAVSANIQFDEKSGQNVVSQAKAAPGTSAYRFPMTAKSIGEAKVRFVTQVNGGKGDAFEVPLPVKTLPVTETVVETGTTESQVKIPLNVNDKVVPDVGGLQVNLASTLIPEITAPAKAVLDEDELPFLEPVASQLAIAASLQTLGQKYQQAFADFNPKQQAASAIEKLQKLQQPDGGFGFWPGASTSDRLVTPYAAESLAQAKAAGLPVPPEMISKVQTYLSQILAKPSEEKFCTAASCQNRVRLEALLALAELGNQRNDFLADIYAGRDELDAVSRIKLARYMFGFPNWQQQAQTMWSQLQETVYETGRTATVNLPRGWGWLSSPTAAQGETLRLGIARKVSVAVRDRLLQALLNQRRNGTWATTYDNAVALTALVDYANTEATPPNFKANVQLGNKNLDSMQFQGYQNPSQFINVAMDSLPQGKSELTLNKSGAGTLHYLVQYDYRLEGNQPGRFNGLRVQRQIRPAAEDKVLETMGISKLDKPLMVKAGRVFDIGLEIIADRPIDRLVISDPLPAGFEAVDTSFQTTNSAVQARTDSWQIGYQTIYKDRVIAYADALDAGVYHLHYLVRSVTPGTYEWPCAEAYLQYAPEEFGRTASATLEVKE</sequence>
<dbReference type="InterPro" id="IPR032812">
    <property type="entry name" value="SbsA_Ig"/>
</dbReference>
<dbReference type="PANTHER" id="PTHR40094">
    <property type="entry name" value="ALPHA-2-MACROGLOBULIN HOMOLOG"/>
    <property type="match status" value="1"/>
</dbReference>
<dbReference type="Gene3D" id="1.50.10.20">
    <property type="match status" value="1"/>
</dbReference>
<feature type="domain" description="Alpha-2-macroglobulin bait region" evidence="3">
    <location>
        <begin position="985"/>
        <end position="1137"/>
    </location>
</feature>
<dbReference type="InterPro" id="IPR002890">
    <property type="entry name" value="MG2"/>
</dbReference>
<dbReference type="EMBL" id="DSPX01000168">
    <property type="protein sequence ID" value="HGG02199.1"/>
    <property type="molecule type" value="Genomic_DNA"/>
</dbReference>
<dbReference type="Pfam" id="PF07703">
    <property type="entry name" value="A2M_BRD"/>
    <property type="match status" value="1"/>
</dbReference>
<dbReference type="Gene3D" id="2.20.130.20">
    <property type="match status" value="1"/>
</dbReference>
<dbReference type="Pfam" id="PF13205">
    <property type="entry name" value="Big_5"/>
    <property type="match status" value="1"/>
</dbReference>
<protein>
    <submittedName>
        <fullName evidence="5">Alpha-2-macroglobulin family protein</fullName>
    </submittedName>
</protein>
<name>A0A7C3VIX4_9CYAN</name>
<evidence type="ECO:0000259" key="3">
    <source>
        <dbReference type="SMART" id="SM01359"/>
    </source>
</evidence>